<dbReference type="Proteomes" id="UP000698242">
    <property type="component" value="Unassembled WGS sequence"/>
</dbReference>
<dbReference type="PANTHER" id="PTHR44086:SF10">
    <property type="entry name" value="THIOSULFATE SULFURTRANSFERASE_RHODANESE-LIKE DOMAIN-CONTAINING PROTEIN 3"/>
    <property type="match status" value="1"/>
</dbReference>
<accession>A0A921NX59</accession>
<dbReference type="CDD" id="cd00158">
    <property type="entry name" value="RHOD"/>
    <property type="match status" value="1"/>
</dbReference>
<evidence type="ECO:0000313" key="2">
    <source>
        <dbReference type="EMBL" id="KAF0677298.1"/>
    </source>
</evidence>
<dbReference type="Gene3D" id="3.40.250.10">
    <property type="entry name" value="Rhodanese-like domain"/>
    <property type="match status" value="1"/>
</dbReference>
<proteinExistence type="predicted"/>
<evidence type="ECO:0000313" key="3">
    <source>
        <dbReference type="Proteomes" id="UP000698242"/>
    </source>
</evidence>
<dbReference type="GO" id="GO:0004792">
    <property type="term" value="F:thiosulfate-cyanide sulfurtransferase activity"/>
    <property type="evidence" value="ECO:0007669"/>
    <property type="project" value="TreeGrafter"/>
</dbReference>
<reference evidence="2" key="1">
    <citation type="submission" date="2013-03" db="EMBL/GenBank/DDBJ databases">
        <title>Genome Sequence of the Profundibacterium mesophilum strain KAUST100406-0324T from Red Sea, a novel genus in the family Rhodobacteraceae.</title>
        <authorList>
            <person name="Essack M."/>
            <person name="Alam I."/>
            <person name="Lafi F."/>
            <person name="Alawi W."/>
            <person name="Kamanu F."/>
            <person name="Al-Suwailem A."/>
            <person name="Lee O.O."/>
            <person name="Xu Y."/>
            <person name="Bajic V."/>
            <person name="Qian P.-Y."/>
            <person name="Archer J."/>
        </authorList>
    </citation>
    <scope>NUCLEOTIDE SEQUENCE</scope>
    <source>
        <strain evidence="2">KAUST100406-0324</strain>
    </source>
</reference>
<dbReference type="InterPro" id="IPR036873">
    <property type="entry name" value="Rhodanese-like_dom_sf"/>
</dbReference>
<dbReference type="AlphaFoldDB" id="A0A921NX59"/>
<protein>
    <submittedName>
        <fullName evidence="2">Rhodanese-like domain Rhodanese domain containing protein</fullName>
    </submittedName>
</protein>
<dbReference type="SMART" id="SM00450">
    <property type="entry name" value="RHOD"/>
    <property type="match status" value="1"/>
</dbReference>
<dbReference type="PANTHER" id="PTHR44086">
    <property type="entry name" value="THIOSULFATE SULFURTRANSFERASE RDL2, MITOCHONDRIAL-RELATED"/>
    <property type="match status" value="1"/>
</dbReference>
<keyword evidence="3" id="KW-1185">Reference proteome</keyword>
<sequence length="126" mass="13491">MDTETTQNGTLETWTPQEVSDALEKGEIALIDVRTPQEYMWENVEGALLAPMALFRADRLPSQEGKRLVFHCGSGKRSEKVAREALAAGLSPVAHMGGGFGAWKEAGLPHVGTDMATGAPKKVTPS</sequence>
<dbReference type="SUPFAM" id="SSF52821">
    <property type="entry name" value="Rhodanese/Cell cycle control phosphatase"/>
    <property type="match status" value="1"/>
</dbReference>
<dbReference type="Pfam" id="PF00581">
    <property type="entry name" value="Rhodanese"/>
    <property type="match status" value="1"/>
</dbReference>
<organism evidence="2 3">
    <name type="scientific">Profundibacterium mesophilum KAUST100406-0324</name>
    <dbReference type="NCBI Taxonomy" id="1037889"/>
    <lineage>
        <taxon>Bacteria</taxon>
        <taxon>Pseudomonadati</taxon>
        <taxon>Pseudomonadota</taxon>
        <taxon>Alphaproteobacteria</taxon>
        <taxon>Rhodobacterales</taxon>
        <taxon>Roseobacteraceae</taxon>
        <taxon>Profundibacterium</taxon>
    </lineage>
</organism>
<dbReference type="RefSeq" id="WP_159963810.1">
    <property type="nucleotide sequence ID" value="NZ_APKE01000005.1"/>
</dbReference>
<dbReference type="OrthoDB" id="9807812at2"/>
<evidence type="ECO:0000259" key="1">
    <source>
        <dbReference type="PROSITE" id="PS50206"/>
    </source>
</evidence>
<dbReference type="EMBL" id="APKE01000005">
    <property type="protein sequence ID" value="KAF0677298.1"/>
    <property type="molecule type" value="Genomic_DNA"/>
</dbReference>
<comment type="caution">
    <text evidence="2">The sequence shown here is derived from an EMBL/GenBank/DDBJ whole genome shotgun (WGS) entry which is preliminary data.</text>
</comment>
<gene>
    <name evidence="2" type="ORF">PMES_00345</name>
</gene>
<name>A0A921NX59_9RHOB</name>
<dbReference type="PROSITE" id="PS50206">
    <property type="entry name" value="RHODANESE_3"/>
    <property type="match status" value="1"/>
</dbReference>
<dbReference type="InterPro" id="IPR001763">
    <property type="entry name" value="Rhodanese-like_dom"/>
</dbReference>
<feature type="domain" description="Rhodanese" evidence="1">
    <location>
        <begin position="24"/>
        <end position="112"/>
    </location>
</feature>